<evidence type="ECO:0000256" key="8">
    <source>
        <dbReference type="ARBA" id="ARBA00030128"/>
    </source>
</evidence>
<dbReference type="EMBL" id="CP089982">
    <property type="protein sequence ID" value="WXA90936.1"/>
    <property type="molecule type" value="Genomic_DNA"/>
</dbReference>
<proteinExistence type="inferred from homology"/>
<dbReference type="InterPro" id="IPR020590">
    <property type="entry name" value="Guanylate_kinase_CS"/>
</dbReference>
<dbReference type="Gene3D" id="3.30.63.10">
    <property type="entry name" value="Guanylate Kinase phosphate binding domain"/>
    <property type="match status" value="1"/>
</dbReference>
<dbReference type="InterPro" id="IPR008144">
    <property type="entry name" value="Guanylate_kin-like_dom"/>
</dbReference>
<feature type="domain" description="Guanylate kinase-like" evidence="10">
    <location>
        <begin position="6"/>
        <end position="185"/>
    </location>
</feature>
<dbReference type="Pfam" id="PF00625">
    <property type="entry name" value="Guanylate_kin"/>
    <property type="match status" value="1"/>
</dbReference>
<feature type="binding site" evidence="9">
    <location>
        <begin position="13"/>
        <end position="20"/>
    </location>
    <ligand>
        <name>ATP</name>
        <dbReference type="ChEBI" id="CHEBI:30616"/>
    </ligand>
</feature>
<dbReference type="PANTHER" id="PTHR23117">
    <property type="entry name" value="GUANYLATE KINASE-RELATED"/>
    <property type="match status" value="1"/>
</dbReference>
<organism evidence="11 12">
    <name type="scientific">Pendulispora brunnea</name>
    <dbReference type="NCBI Taxonomy" id="2905690"/>
    <lineage>
        <taxon>Bacteria</taxon>
        <taxon>Pseudomonadati</taxon>
        <taxon>Myxococcota</taxon>
        <taxon>Myxococcia</taxon>
        <taxon>Myxococcales</taxon>
        <taxon>Sorangiineae</taxon>
        <taxon>Pendulisporaceae</taxon>
        <taxon>Pendulispora</taxon>
    </lineage>
</organism>
<dbReference type="EC" id="2.7.4.8" evidence="2 9"/>
<name>A0ABZ2K3J2_9BACT</name>
<evidence type="ECO:0000256" key="3">
    <source>
        <dbReference type="ARBA" id="ARBA00016296"/>
    </source>
</evidence>
<dbReference type="PROSITE" id="PS00856">
    <property type="entry name" value="GUANYLATE_KINASE_1"/>
    <property type="match status" value="1"/>
</dbReference>
<keyword evidence="5 9" id="KW-0547">Nucleotide-binding</keyword>
<comment type="similarity">
    <text evidence="1 9">Belongs to the guanylate kinase family.</text>
</comment>
<accession>A0ABZ2K3J2</accession>
<dbReference type="RefSeq" id="WP_394841556.1">
    <property type="nucleotide sequence ID" value="NZ_CP089982.1"/>
</dbReference>
<comment type="catalytic activity">
    <reaction evidence="9">
        <text>GMP + ATP = GDP + ADP</text>
        <dbReference type="Rhea" id="RHEA:20780"/>
        <dbReference type="ChEBI" id="CHEBI:30616"/>
        <dbReference type="ChEBI" id="CHEBI:58115"/>
        <dbReference type="ChEBI" id="CHEBI:58189"/>
        <dbReference type="ChEBI" id="CHEBI:456216"/>
        <dbReference type="EC" id="2.7.4.8"/>
    </reaction>
</comment>
<evidence type="ECO:0000313" key="12">
    <source>
        <dbReference type="Proteomes" id="UP001379533"/>
    </source>
</evidence>
<gene>
    <name evidence="9 11" type="primary">gmk</name>
    <name evidence="11" type="ORF">LZC95_31335</name>
</gene>
<keyword evidence="12" id="KW-1185">Reference proteome</keyword>
<keyword evidence="9" id="KW-0963">Cytoplasm</keyword>
<dbReference type="SUPFAM" id="SSF52540">
    <property type="entry name" value="P-loop containing nucleoside triphosphate hydrolases"/>
    <property type="match status" value="1"/>
</dbReference>
<keyword evidence="6 9" id="KW-0418">Kinase</keyword>
<evidence type="ECO:0000256" key="5">
    <source>
        <dbReference type="ARBA" id="ARBA00022741"/>
    </source>
</evidence>
<evidence type="ECO:0000256" key="6">
    <source>
        <dbReference type="ARBA" id="ARBA00022777"/>
    </source>
</evidence>
<protein>
    <recommendedName>
        <fullName evidence="3 9">Guanylate kinase</fullName>
        <ecNumber evidence="2 9">2.7.4.8</ecNumber>
    </recommendedName>
    <alternativeName>
        <fullName evidence="8 9">GMP kinase</fullName>
    </alternativeName>
</protein>
<dbReference type="InterPro" id="IPR017665">
    <property type="entry name" value="Guanylate_kinase"/>
</dbReference>
<dbReference type="GO" id="GO:0004385">
    <property type="term" value="F:GMP kinase activity"/>
    <property type="evidence" value="ECO:0007669"/>
    <property type="project" value="UniProtKB-EC"/>
</dbReference>
<dbReference type="Gene3D" id="3.40.50.300">
    <property type="entry name" value="P-loop containing nucleotide triphosphate hydrolases"/>
    <property type="match status" value="1"/>
</dbReference>
<evidence type="ECO:0000259" key="10">
    <source>
        <dbReference type="PROSITE" id="PS50052"/>
    </source>
</evidence>
<reference evidence="11 12" key="1">
    <citation type="submission" date="2021-12" db="EMBL/GenBank/DDBJ databases">
        <title>Discovery of the Pendulisporaceae a myxobacterial family with distinct sporulation behavior and unique specialized metabolism.</title>
        <authorList>
            <person name="Garcia R."/>
            <person name="Popoff A."/>
            <person name="Bader C.D."/>
            <person name="Loehr J."/>
            <person name="Walesch S."/>
            <person name="Walt C."/>
            <person name="Boldt J."/>
            <person name="Bunk B."/>
            <person name="Haeckl F.J.F.P.J."/>
            <person name="Gunesch A.P."/>
            <person name="Birkelbach J."/>
            <person name="Nuebel U."/>
            <person name="Pietschmann T."/>
            <person name="Bach T."/>
            <person name="Mueller R."/>
        </authorList>
    </citation>
    <scope>NUCLEOTIDE SEQUENCE [LARGE SCALE GENOMIC DNA]</scope>
    <source>
        <strain evidence="11 12">MSr12523</strain>
    </source>
</reference>
<keyword evidence="4 9" id="KW-0808">Transferase</keyword>
<dbReference type="PANTHER" id="PTHR23117:SF13">
    <property type="entry name" value="GUANYLATE KINASE"/>
    <property type="match status" value="1"/>
</dbReference>
<dbReference type="InterPro" id="IPR027417">
    <property type="entry name" value="P-loop_NTPase"/>
</dbReference>
<comment type="subcellular location">
    <subcellularLocation>
        <location evidence="9">Cytoplasm</location>
    </subcellularLocation>
</comment>
<comment type="function">
    <text evidence="9">Essential for recycling GMP and indirectly, cGMP.</text>
</comment>
<dbReference type="SMART" id="SM00072">
    <property type="entry name" value="GuKc"/>
    <property type="match status" value="1"/>
</dbReference>
<dbReference type="Proteomes" id="UP001379533">
    <property type="component" value="Chromosome"/>
</dbReference>
<dbReference type="InterPro" id="IPR008145">
    <property type="entry name" value="GK/Ca_channel_bsu"/>
</dbReference>
<evidence type="ECO:0000256" key="1">
    <source>
        <dbReference type="ARBA" id="ARBA00005790"/>
    </source>
</evidence>
<evidence type="ECO:0000256" key="9">
    <source>
        <dbReference type="HAMAP-Rule" id="MF_00328"/>
    </source>
</evidence>
<evidence type="ECO:0000256" key="2">
    <source>
        <dbReference type="ARBA" id="ARBA00012961"/>
    </source>
</evidence>
<dbReference type="NCBIfam" id="TIGR03263">
    <property type="entry name" value="guanyl_kin"/>
    <property type="match status" value="1"/>
</dbReference>
<evidence type="ECO:0000256" key="4">
    <source>
        <dbReference type="ARBA" id="ARBA00022679"/>
    </source>
</evidence>
<evidence type="ECO:0000313" key="11">
    <source>
        <dbReference type="EMBL" id="WXA90936.1"/>
    </source>
</evidence>
<keyword evidence="7 9" id="KW-0067">ATP-binding</keyword>
<dbReference type="HAMAP" id="MF_00328">
    <property type="entry name" value="Guanylate_kinase"/>
    <property type="match status" value="1"/>
</dbReference>
<sequence>MLPDEFLLLILSSPSGAGKTTLARKLLETFPDLRFSVSHTTRRPRANEVDGRDYHFVDRPAFERLVADHGFVEWAEVHGNLYGTCLHEIENAKAAGCTGMIFDIDYQGARQIRAKLPDVTGVFILPPSMAELERRLRGRASETEDVVKRRFEAARLEIEHYALFDYVLVNDDFESAFATLRGIVLAERARRTRKAYVAESLLRS</sequence>
<dbReference type="PROSITE" id="PS50052">
    <property type="entry name" value="GUANYLATE_KINASE_2"/>
    <property type="match status" value="1"/>
</dbReference>
<dbReference type="CDD" id="cd00071">
    <property type="entry name" value="GMPK"/>
    <property type="match status" value="1"/>
</dbReference>
<evidence type="ECO:0000256" key="7">
    <source>
        <dbReference type="ARBA" id="ARBA00022840"/>
    </source>
</evidence>